<evidence type="ECO:0000313" key="9">
    <source>
        <dbReference type="EMBL" id="KKG47801.1"/>
    </source>
</evidence>
<evidence type="ECO:0000313" key="39">
    <source>
        <dbReference type="Proteomes" id="UP000034399"/>
    </source>
</evidence>
<evidence type="ECO:0000313" key="31">
    <source>
        <dbReference type="Proteomes" id="UP000034152"/>
    </source>
</evidence>
<dbReference type="Proteomes" id="UP000034298">
    <property type="component" value="Unassembled WGS sequence"/>
</dbReference>
<dbReference type="EMBL" id="JJPE01000168">
    <property type="protein sequence ID" value="KKG39384.1"/>
    <property type="molecule type" value="Genomic_DNA"/>
</dbReference>
<evidence type="ECO:0000313" key="38">
    <source>
        <dbReference type="Proteomes" id="UP000034387"/>
    </source>
</evidence>
<evidence type="ECO:0000313" key="7">
    <source>
        <dbReference type="EMBL" id="KKG39384.1"/>
    </source>
</evidence>
<dbReference type="AlphaFoldDB" id="A0A0F8JDZ2"/>
<dbReference type="EMBL" id="JJPH01000022">
    <property type="protein sequence ID" value="KKG55264.1"/>
    <property type="molecule type" value="Genomic_DNA"/>
</dbReference>
<evidence type="ECO:0000313" key="18">
    <source>
        <dbReference type="EMBL" id="KKH22616.1"/>
    </source>
</evidence>
<evidence type="ECO:0000313" key="21">
    <source>
        <dbReference type="EMBL" id="KKH34000.1"/>
    </source>
</evidence>
<dbReference type="Proteomes" id="UP000034424">
    <property type="component" value="Unassembled WGS sequence"/>
</dbReference>
<dbReference type="Proteomes" id="UP000034064">
    <property type="component" value="Unassembled WGS sequence"/>
</dbReference>
<dbReference type="Proteomes" id="UP000034672">
    <property type="component" value="Unassembled WGS sequence"/>
</dbReference>
<evidence type="ECO:0000313" key="17">
    <source>
        <dbReference type="EMBL" id="KKH21951.1"/>
    </source>
</evidence>
<evidence type="ECO:0000313" key="27">
    <source>
        <dbReference type="Proteomes" id="UP000033987"/>
    </source>
</evidence>
<dbReference type="EMBL" id="JJOU01000121">
    <property type="protein sequence ID" value="KKG13386.1"/>
    <property type="molecule type" value="Genomic_DNA"/>
</dbReference>
<evidence type="ECO:0000313" key="26">
    <source>
        <dbReference type="Proteomes" id="UP000033878"/>
    </source>
</evidence>
<keyword evidence="43" id="KW-1185">Reference proteome</keyword>
<evidence type="ECO:0000313" key="45">
    <source>
        <dbReference type="Proteomes" id="UP000034672"/>
    </source>
</evidence>
<evidence type="ECO:0000313" key="3">
    <source>
        <dbReference type="EMBL" id="KKG28891.1"/>
    </source>
</evidence>
<dbReference type="EMBL" id="JJQF01000019">
    <property type="protein sequence ID" value="KKH34000.1"/>
    <property type="molecule type" value="Genomic_DNA"/>
</dbReference>
<evidence type="ECO:0000313" key="23">
    <source>
        <dbReference type="EMBL" id="KKH55821.1"/>
    </source>
</evidence>
<reference evidence="26 27" key="1">
    <citation type="journal article" date="2015" name="ISME J.">
        <title>Genomic and phenotypic differentiation among Methanosarcina mazei populations from Columbia River sediment.</title>
        <authorList>
            <person name="Youngblut N.D."/>
            <person name="Wirth J.S."/>
            <person name="Henriksen J.R."/>
            <person name="Smith M."/>
            <person name="Simon H."/>
            <person name="Metcalf W.W."/>
            <person name="Whitaker R.J."/>
        </authorList>
    </citation>
    <scope>NUCLEOTIDE SEQUENCE [LARGE SCALE GENOMIC DNA]</scope>
    <source>
        <strain evidence="15 29">1.F.A.1A.3</strain>
        <strain evidence="18 46">1.F.A.1B.3</strain>
        <strain evidence="17 27">1.F.A.1B.4</strain>
        <strain evidence="20 33">1.F.A.2.8</strain>
        <strain evidence="19 47">1.F.M.0.5</strain>
        <strain evidence="21 37">1.H.A.0.1</strain>
        <strain evidence="22 45">1.H.A.1A.4</strain>
        <strain evidence="23 35">1.H.A.2.1</strain>
        <strain evidence="24 31">1.H.M.2.1</strain>
        <strain evidence="1 43">2.F.A.2.4</strain>
        <strain evidence="2 28">2.F.T.2.6</strain>
        <strain evidence="3 39">3.F.A.1A.1</strain>
        <strain evidence="4 26">3.F.A.1A.3</strain>
        <strain evidence="5 36">3.F.A.1B.1</strain>
        <strain evidence="6 42">3.F.A.2.12</strain>
        <strain evidence="7 44">3.F.A.2.3</strain>
        <strain evidence="8 30">3.F.A.2.5</strain>
        <strain evidence="9 32">3.F.A.2.6</strain>
        <strain evidence="10 34">3.F.A.2.7</strain>
        <strain evidence="11 41">3.F.T.2.1</strain>
        <strain evidence="12">3.H.A.1A.1</strain>
        <strain evidence="13 48">3.H.A.2.6</strain>
        <strain evidence="14 40">3.H.A.2.8</strain>
        <strain evidence="16 38">3.H.M.2.7</strain>
    </source>
</reference>
<evidence type="ECO:0000313" key="41">
    <source>
        <dbReference type="Proteomes" id="UP000034424"/>
    </source>
</evidence>
<dbReference type="EMBL" id="JJPX01000014">
    <property type="protein sequence ID" value="KKH14232.1"/>
    <property type="molecule type" value="Genomic_DNA"/>
</dbReference>
<dbReference type="Proteomes" id="UP000034227">
    <property type="component" value="Unassembled WGS sequence"/>
</dbReference>
<dbReference type="EMBL" id="JJPA01000200">
    <property type="protein sequence ID" value="KKG28891.1"/>
    <property type="molecule type" value="Genomic_DNA"/>
</dbReference>
<dbReference type="Proteomes" id="UP000034399">
    <property type="component" value="Unassembled WGS sequence"/>
</dbReference>
<dbReference type="PATRIC" id="fig|2209.39.peg.1160"/>
<evidence type="ECO:0000313" key="40">
    <source>
        <dbReference type="Proteomes" id="UP000034409"/>
    </source>
</evidence>
<evidence type="ECO:0000313" key="10">
    <source>
        <dbReference type="EMBL" id="KKG55264.1"/>
    </source>
</evidence>
<dbReference type="EMBL" id="JJQU01000093">
    <property type="protein sequence ID" value="KKH86871.1"/>
    <property type="molecule type" value="Genomic_DNA"/>
</dbReference>
<evidence type="ECO:0000313" key="5">
    <source>
        <dbReference type="EMBL" id="KKG36925.1"/>
    </source>
</evidence>
<evidence type="ECO:0000313" key="46">
    <source>
        <dbReference type="Proteomes" id="UP000034733"/>
    </source>
</evidence>
<dbReference type="Proteomes" id="UP000034667">
    <property type="component" value="Unassembled WGS sequence"/>
</dbReference>
<dbReference type="EMBL" id="JJQA01000117">
    <property type="protein sequence ID" value="KKH13539.1"/>
    <property type="molecule type" value="Genomic_DNA"/>
</dbReference>
<dbReference type="EMBL" id="JJQK01000026">
    <property type="protein sequence ID" value="KKH55821.1"/>
    <property type="molecule type" value="Genomic_DNA"/>
</dbReference>
<evidence type="ECO:0000313" key="6">
    <source>
        <dbReference type="EMBL" id="KKG38790.1"/>
    </source>
</evidence>
<dbReference type="EMBL" id="JJPG01000144">
    <property type="protein sequence ID" value="KKG47801.1"/>
    <property type="molecule type" value="Genomic_DNA"/>
</dbReference>
<dbReference type="Proteomes" id="UP000034338">
    <property type="component" value="Unassembled WGS sequence"/>
</dbReference>
<evidence type="ECO:0000313" key="32">
    <source>
        <dbReference type="Proteomes" id="UP000034195"/>
    </source>
</evidence>
<dbReference type="EMBL" id="JJQC01000073">
    <property type="protein sequence ID" value="KKH21951.1"/>
    <property type="molecule type" value="Genomic_DNA"/>
</dbReference>
<dbReference type="Proteomes" id="UP000300067">
    <property type="component" value="Chromosome"/>
</dbReference>
<evidence type="ECO:0000313" key="11">
    <source>
        <dbReference type="EMBL" id="KKG60843.1"/>
    </source>
</evidence>
<dbReference type="EMBL" id="JJQI01000118">
    <property type="protein sequence ID" value="KKH35682.1"/>
    <property type="molecule type" value="Genomic_DNA"/>
</dbReference>
<dbReference type="EMBL" id="JJPB01000086">
    <property type="protein sequence ID" value="KKG31049.1"/>
    <property type="molecule type" value="Genomic_DNA"/>
</dbReference>
<evidence type="ECO:0000313" key="29">
    <source>
        <dbReference type="Proteomes" id="UP000034064"/>
    </source>
</evidence>
<dbReference type="EMBL" id="JJPS01000188">
    <property type="protein sequence ID" value="KKG86649.1"/>
    <property type="molecule type" value="Genomic_DNA"/>
</dbReference>
<evidence type="ECO:0000313" key="25">
    <source>
        <dbReference type="EMBL" id="QCR16555.1"/>
    </source>
</evidence>
<accession>A0A0F8JDZ2</accession>
<dbReference type="Proteomes" id="UP000034950">
    <property type="component" value="Unassembled WGS sequence"/>
</dbReference>
<dbReference type="EMBL" id="CP029709">
    <property type="protein sequence ID" value="QCR16555.1"/>
    <property type="molecule type" value="Genomic_DNA"/>
</dbReference>
<dbReference type="EMBL" id="JJPF01000002">
    <property type="protein sequence ID" value="KKG46996.1"/>
    <property type="molecule type" value="Genomic_DNA"/>
</dbReference>
<dbReference type="EMBL" id="JJOS01000012">
    <property type="protein sequence ID" value="KKG06128.1"/>
    <property type="molecule type" value="Genomic_DNA"/>
</dbReference>
<evidence type="ECO:0000313" key="14">
    <source>
        <dbReference type="EMBL" id="KKG86649.1"/>
    </source>
</evidence>
<organism evidence="12">
    <name type="scientific">Methanosarcina mazei</name>
    <name type="common">Methanosarcina frisia</name>
    <dbReference type="NCBI Taxonomy" id="2209"/>
    <lineage>
        <taxon>Archaea</taxon>
        <taxon>Methanobacteriati</taxon>
        <taxon>Methanobacteriota</taxon>
        <taxon>Stenosarchaea group</taxon>
        <taxon>Methanomicrobia</taxon>
        <taxon>Methanosarcinales</taxon>
        <taxon>Methanosarcinaceae</taxon>
        <taxon>Methanosarcina</taxon>
    </lineage>
</organism>
<dbReference type="EMBL" id="JJPM01000339">
    <property type="protein sequence ID" value="KKG67010.1"/>
    <property type="molecule type" value="Genomic_DNA"/>
</dbReference>
<evidence type="ECO:0000313" key="37">
    <source>
        <dbReference type="Proteomes" id="UP000034338"/>
    </source>
</evidence>
<evidence type="ECO:0000313" key="4">
    <source>
        <dbReference type="EMBL" id="KKG31049.1"/>
    </source>
</evidence>
<sequence>MIFNVDLPGMLTFDNHKILGLVRDLLISSKIDHVTFPEDLDQKLHFSLHLSFFALQLMPEF</sequence>
<gene>
    <name evidence="25" type="ORF">DKM28_11545</name>
    <name evidence="5" type="ORF">DU30_12970</name>
    <name evidence="2" type="ORF">DU34_06600</name>
    <name evidence="6" type="ORF">DU35_11360</name>
    <name evidence="10" type="ORF">DU36_04365</name>
    <name evidence="21" type="ORF">DU37_08910</name>
    <name evidence="9" type="ORF">DU38_05285</name>
    <name evidence="8" type="ORF">DU39_05140</name>
    <name evidence="7" type="ORF">DU41_16105</name>
    <name evidence="16" type="ORF">DU42_12730</name>
    <name evidence="12" type="ORF">DU43_16885</name>
    <name evidence="15" type="ORF">DU44_08600</name>
    <name evidence="1" type="ORF">DU47_12760</name>
    <name evidence="18" type="ORF">DU48_05265</name>
    <name evidence="4" type="ORF">DU49_04315</name>
    <name evidence="3" type="ORF">DU52_12340</name>
    <name evidence="13" type="ORF">DU57_12890</name>
    <name evidence="20" type="ORF">DU58_02720</name>
    <name evidence="14" type="ORF">DU59_14475</name>
    <name evidence="19" type="ORF">DU60_08120</name>
    <name evidence="17" type="ORF">DU65_08380</name>
    <name evidence="11" type="ORF">DU67_14535</name>
    <name evidence="22" type="ORF">DU71_11800</name>
    <name evidence="23" type="ORF">DU72_09055</name>
    <name evidence="24" type="ORF">DU80_06980</name>
</gene>
<dbReference type="Proteomes" id="UP000034409">
    <property type="component" value="Unassembled WGS sequence"/>
</dbReference>
<dbReference type="Proteomes" id="UP000033878">
    <property type="component" value="Unassembled WGS sequence"/>
</dbReference>
<name>A0A0F8JDZ2_METMZ</name>
<evidence type="ECO:0000313" key="28">
    <source>
        <dbReference type="Proteomes" id="UP000034047"/>
    </source>
</evidence>
<evidence type="ECO:0000313" key="36">
    <source>
        <dbReference type="Proteomes" id="UP000034298"/>
    </source>
</evidence>
<dbReference type="EMBL" id="JJPD01000145">
    <property type="protein sequence ID" value="KKG38790.1"/>
    <property type="molecule type" value="Genomic_DNA"/>
</dbReference>
<evidence type="ECO:0000313" key="20">
    <source>
        <dbReference type="EMBL" id="KKH25394.1"/>
    </source>
</evidence>
<evidence type="ECO:0000313" key="13">
    <source>
        <dbReference type="EMBL" id="KKG85717.1"/>
    </source>
</evidence>
<evidence type="ECO:0000313" key="44">
    <source>
        <dbReference type="Proteomes" id="UP000034667"/>
    </source>
</evidence>
<evidence type="ECO:0000313" key="35">
    <source>
        <dbReference type="Proteomes" id="UP000034259"/>
    </source>
</evidence>
<dbReference type="EMBL" id="JJQB01000029">
    <property type="protein sequence ID" value="KKH22616.1"/>
    <property type="molecule type" value="Genomic_DNA"/>
</dbReference>
<evidence type="ECO:0000313" key="8">
    <source>
        <dbReference type="EMBL" id="KKG46996.1"/>
    </source>
</evidence>
<evidence type="ECO:0000313" key="22">
    <source>
        <dbReference type="EMBL" id="KKH35682.1"/>
    </source>
</evidence>
<dbReference type="Proteomes" id="UP000034921">
    <property type="component" value="Unassembled WGS sequence"/>
</dbReference>
<evidence type="ECO:0000313" key="33">
    <source>
        <dbReference type="Proteomes" id="UP000034227"/>
    </source>
</evidence>
<dbReference type="EMBL" id="JJPC01000033">
    <property type="protein sequence ID" value="KKG36925.1"/>
    <property type="molecule type" value="Genomic_DNA"/>
</dbReference>
<evidence type="ECO:0000313" key="30">
    <source>
        <dbReference type="Proteomes" id="UP000034151"/>
    </source>
</evidence>
<dbReference type="Proteomes" id="UP000034047">
    <property type="component" value="Unassembled WGS sequence"/>
</dbReference>
<protein>
    <submittedName>
        <fullName evidence="12">Uncharacterized protein</fullName>
    </submittedName>
</protein>
<evidence type="ECO:0000313" key="12">
    <source>
        <dbReference type="EMBL" id="KKG67010.1"/>
    </source>
</evidence>
<evidence type="ECO:0000313" key="24">
    <source>
        <dbReference type="EMBL" id="KKH86871.1"/>
    </source>
</evidence>
<evidence type="ECO:0000313" key="48">
    <source>
        <dbReference type="Proteomes" id="UP000034950"/>
    </source>
</evidence>
<evidence type="ECO:0000313" key="34">
    <source>
        <dbReference type="Proteomes" id="UP000034243"/>
    </source>
</evidence>
<dbReference type="Proteomes" id="UP000033987">
    <property type="component" value="Unassembled WGS sequence"/>
</dbReference>
<evidence type="ECO:0000313" key="49">
    <source>
        <dbReference type="Proteomes" id="UP000300067"/>
    </source>
</evidence>
<dbReference type="Proteomes" id="UP000034733">
    <property type="component" value="Unassembled WGS sequence"/>
</dbReference>
<evidence type="ECO:0000313" key="16">
    <source>
        <dbReference type="EMBL" id="KKH14232.1"/>
    </source>
</evidence>
<dbReference type="EMBL" id="JJPR01000101">
    <property type="protein sequence ID" value="KKG85717.1"/>
    <property type="molecule type" value="Genomic_DNA"/>
</dbReference>
<dbReference type="Proteomes" id="UP000034243">
    <property type="component" value="Unassembled WGS sequence"/>
</dbReference>
<evidence type="ECO:0000313" key="47">
    <source>
        <dbReference type="Proteomes" id="UP000034921"/>
    </source>
</evidence>
<proteinExistence type="predicted"/>
<dbReference type="EMBL" id="JJQD01000158">
    <property type="protein sequence ID" value="KKH25394.1"/>
    <property type="molecule type" value="Genomic_DNA"/>
</dbReference>
<evidence type="ECO:0000313" key="1">
    <source>
        <dbReference type="EMBL" id="KKG06128.1"/>
    </source>
</evidence>
<dbReference type="Proteomes" id="UP000034577">
    <property type="component" value="Unassembled WGS sequence"/>
</dbReference>
<evidence type="ECO:0000313" key="19">
    <source>
        <dbReference type="EMBL" id="KKH24564.1"/>
    </source>
</evidence>
<evidence type="ECO:0000313" key="2">
    <source>
        <dbReference type="EMBL" id="KKG13386.1"/>
    </source>
</evidence>
<dbReference type="EMBL" id="JJQE01000161">
    <property type="protein sequence ID" value="KKH24564.1"/>
    <property type="molecule type" value="Genomic_DNA"/>
</dbReference>
<dbReference type="Proteomes" id="UP000034578">
    <property type="component" value="Unassembled WGS sequence"/>
</dbReference>
<dbReference type="Proteomes" id="UP000034151">
    <property type="component" value="Unassembled WGS sequence"/>
</dbReference>
<dbReference type="Proteomes" id="UP000034387">
    <property type="component" value="Unassembled WGS sequence"/>
</dbReference>
<evidence type="ECO:0000313" key="42">
    <source>
        <dbReference type="Proteomes" id="UP000034577"/>
    </source>
</evidence>
<dbReference type="Proteomes" id="UP000034152">
    <property type="component" value="Unassembled WGS sequence"/>
</dbReference>
<dbReference type="Proteomes" id="UP000034259">
    <property type="component" value="Unassembled WGS sequence"/>
</dbReference>
<dbReference type="Proteomes" id="UP000034195">
    <property type="component" value="Unassembled WGS sequence"/>
</dbReference>
<dbReference type="EMBL" id="JJPL01000134">
    <property type="protein sequence ID" value="KKG60843.1"/>
    <property type="molecule type" value="Genomic_DNA"/>
</dbReference>
<reference evidence="25 49" key="2">
    <citation type="submission" date="2018-05" db="EMBL/GenBank/DDBJ databases">
        <title>Methanosarcina gilichinskyana sp. nov., a novel methanogenic archaeon isolated from Holocene permafrost, North East Russia.</title>
        <authorList>
            <person name="Oshurkova V."/>
            <person name="Meer M."/>
            <person name="Bochkareva O."/>
            <person name="Shcherbakova V."/>
        </authorList>
    </citation>
    <scope>NUCLEOTIDE SEQUENCE [LARGE SCALE GENOMIC DNA]</scope>
    <source>
        <strain evidence="25 49">JL01</strain>
    </source>
</reference>
<evidence type="ECO:0000313" key="15">
    <source>
        <dbReference type="EMBL" id="KKH13539.1"/>
    </source>
</evidence>
<evidence type="ECO:0000313" key="43">
    <source>
        <dbReference type="Proteomes" id="UP000034578"/>
    </source>
</evidence>